<dbReference type="Gene3D" id="3.90.1720.10">
    <property type="entry name" value="endopeptidase domain like (from Nostoc punctiforme)"/>
    <property type="match status" value="1"/>
</dbReference>
<name>A0ABF7R1F0_LIMF3</name>
<sequence>MIQVESIITFNDDWFVVKNIQPTIQGSDIVQVTAIQYVNSQIATIHQYNTQQGTLTMRPDDILKYWLNDSTVNPNNKFTYNVVGSFESHRVENLGNGSGKDMLSKITELWPSAVIYPQKNQINVVSADAFTKPTQKRIDYIRDTSEIQMTQDSTNIVNMVRCIGATKQSDTSTAATDSGGVQLTESEATQTTGVDRTAEFQADAKKYLGVPYKWGGHDKSNPYAGMDCSGFVSQVYYDFGVNVPPQTAQMEPYFYQVSDPKCGDVGFYGPHGSTHHICLMLDANTMIYEPEPGEVCKIAPVSSYPPDWYARNNNIQAKINQQKTTTVDNANITFTDNYQSGTYNSEEQYYFEPFMVIDNDSINAWGPYPATSDLQDDRFTDADAMRTYAKTQLSPDPTISIVVTLNSNAKPIAGEQVRLNIQPRHYSTNVTVVGWTWYPFDPTQGTQITYDNLPATILNNRAAMRTLADVEKMARTALANIPQVFYSSEDPTAKHNVKNGAIWVKPINQETGGDAKHADG</sequence>
<organism evidence="6 7">
    <name type="scientific">Limosilactobacillus fermentum (strain NBRC 3956 / LMG 18251)</name>
    <name type="common">Lactobacillus fermentum</name>
    <dbReference type="NCBI Taxonomy" id="334390"/>
    <lineage>
        <taxon>Bacteria</taxon>
        <taxon>Bacillati</taxon>
        <taxon>Bacillota</taxon>
        <taxon>Bacilli</taxon>
        <taxon>Lactobacillales</taxon>
        <taxon>Lactobacillaceae</taxon>
        <taxon>Limosilactobacillus</taxon>
    </lineage>
</organism>
<dbReference type="Pfam" id="PF00877">
    <property type="entry name" value="NLPC_P60"/>
    <property type="match status" value="1"/>
</dbReference>
<evidence type="ECO:0000313" key="7">
    <source>
        <dbReference type="Proteomes" id="UP000001697"/>
    </source>
</evidence>
<dbReference type="PROSITE" id="PS51935">
    <property type="entry name" value="NLPC_P60"/>
    <property type="match status" value="1"/>
</dbReference>
<dbReference type="InterPro" id="IPR051794">
    <property type="entry name" value="PG_Endopeptidase_C40"/>
</dbReference>
<feature type="domain" description="NlpC/P60" evidence="5">
    <location>
        <begin position="194"/>
        <end position="319"/>
    </location>
</feature>
<comment type="similarity">
    <text evidence="1">Belongs to the peptidase C40 family.</text>
</comment>
<keyword evidence="2" id="KW-0645">Protease</keyword>
<dbReference type="GO" id="GO:0008234">
    <property type="term" value="F:cysteine-type peptidase activity"/>
    <property type="evidence" value="ECO:0007669"/>
    <property type="project" value="UniProtKB-KW"/>
</dbReference>
<evidence type="ECO:0000256" key="1">
    <source>
        <dbReference type="ARBA" id="ARBA00007074"/>
    </source>
</evidence>
<dbReference type="Gene3D" id="3.55.50.40">
    <property type="match status" value="1"/>
</dbReference>
<keyword evidence="7" id="KW-1185">Reference proteome</keyword>
<keyword evidence="4" id="KW-0788">Thiol protease</keyword>
<proteinExistence type="inferred from homology"/>
<dbReference type="GO" id="GO:0006508">
    <property type="term" value="P:proteolysis"/>
    <property type="evidence" value="ECO:0007669"/>
    <property type="project" value="UniProtKB-KW"/>
</dbReference>
<evidence type="ECO:0000259" key="5">
    <source>
        <dbReference type="PROSITE" id="PS51935"/>
    </source>
</evidence>
<dbReference type="Pfam" id="PF06605">
    <property type="entry name" value="Prophage_tail"/>
    <property type="match status" value="1"/>
</dbReference>
<dbReference type="EMBL" id="AP008937">
    <property type="protein sequence ID" value="BAG26817.1"/>
    <property type="molecule type" value="Genomic_DNA"/>
</dbReference>
<dbReference type="KEGG" id="lfe:LAF_0481"/>
<dbReference type="InterPro" id="IPR038765">
    <property type="entry name" value="Papain-like_cys_pep_sf"/>
</dbReference>
<dbReference type="InterPro" id="IPR010572">
    <property type="entry name" value="Tail_dom"/>
</dbReference>
<keyword evidence="3" id="KW-0378">Hydrolase</keyword>
<dbReference type="RefSeq" id="WP_012390952.1">
    <property type="nucleotide sequence ID" value="NC_010610.1"/>
</dbReference>
<protein>
    <recommendedName>
        <fullName evidence="5">NlpC/P60 domain-containing protein</fullName>
    </recommendedName>
</protein>
<evidence type="ECO:0000256" key="2">
    <source>
        <dbReference type="ARBA" id="ARBA00022670"/>
    </source>
</evidence>
<dbReference type="PANTHER" id="PTHR47359:SF3">
    <property type="entry name" value="NLP_P60 DOMAIN-CONTAINING PROTEIN-RELATED"/>
    <property type="match status" value="1"/>
</dbReference>
<dbReference type="PANTHER" id="PTHR47359">
    <property type="entry name" value="PEPTIDOGLYCAN DL-ENDOPEPTIDASE CWLO"/>
    <property type="match status" value="1"/>
</dbReference>
<evidence type="ECO:0000313" key="6">
    <source>
        <dbReference type="EMBL" id="BAG26817.1"/>
    </source>
</evidence>
<dbReference type="SUPFAM" id="SSF54001">
    <property type="entry name" value="Cysteine proteinases"/>
    <property type="match status" value="1"/>
</dbReference>
<evidence type="ECO:0000256" key="3">
    <source>
        <dbReference type="ARBA" id="ARBA00022801"/>
    </source>
</evidence>
<dbReference type="AlphaFoldDB" id="A0ABF7R1F0"/>
<evidence type="ECO:0000256" key="4">
    <source>
        <dbReference type="ARBA" id="ARBA00022807"/>
    </source>
</evidence>
<reference evidence="6 7" key="1">
    <citation type="journal article" date="2008" name="DNA Res.">
        <title>Comparative genome analysis of Lactobacillus reuteri and Lactobacillus fermentum reveal a genomic island for reuterin and cobalamin production.</title>
        <authorList>
            <person name="Morita H."/>
            <person name="Toh H."/>
            <person name="Fukuda S."/>
            <person name="Horikawa H."/>
            <person name="Oshima K."/>
            <person name="Suzuki T."/>
            <person name="Murakami M."/>
            <person name="Hisamatsu S."/>
            <person name="Kato Y."/>
            <person name="Takizawa T."/>
            <person name="Fukuoka H."/>
            <person name="Yoshimura T."/>
            <person name="Itoh K."/>
            <person name="O'Sullivan D.J."/>
            <person name="McKay L.L."/>
            <person name="Ohno H."/>
            <person name="Kikuchi J."/>
            <person name="Masaoka T."/>
            <person name="Hattori M."/>
        </authorList>
    </citation>
    <scope>NUCLEOTIDE SEQUENCE [LARGE SCALE GENOMIC DNA]</scope>
    <source>
        <strain evidence="7">NBRC 3956 / LMG 18251</strain>
    </source>
</reference>
<dbReference type="Proteomes" id="UP000001697">
    <property type="component" value="Chromosome"/>
</dbReference>
<dbReference type="InterPro" id="IPR000064">
    <property type="entry name" value="NLP_P60_dom"/>
</dbReference>
<accession>A0ABF7R1F0</accession>
<gene>
    <name evidence="6" type="ordered locus">LAF_0481</name>
</gene>